<name>A0A2W5P9R2_9SPHN</name>
<dbReference type="Pfam" id="PF02082">
    <property type="entry name" value="Rrf2"/>
    <property type="match status" value="1"/>
</dbReference>
<evidence type="ECO:0000313" key="3">
    <source>
        <dbReference type="Proteomes" id="UP000249229"/>
    </source>
</evidence>
<dbReference type="AlphaFoldDB" id="A0A2W5P9R2"/>
<evidence type="ECO:0000256" key="1">
    <source>
        <dbReference type="ARBA" id="ARBA00023125"/>
    </source>
</evidence>
<dbReference type="PANTHER" id="PTHR33221">
    <property type="entry name" value="WINGED HELIX-TURN-HELIX TRANSCRIPTIONAL REGULATOR, RRF2 FAMILY"/>
    <property type="match status" value="1"/>
</dbReference>
<dbReference type="GO" id="GO:0005829">
    <property type="term" value="C:cytosol"/>
    <property type="evidence" value="ECO:0007669"/>
    <property type="project" value="TreeGrafter"/>
</dbReference>
<dbReference type="EMBL" id="QFQI01000004">
    <property type="protein sequence ID" value="PZQ60849.1"/>
    <property type="molecule type" value="Genomic_DNA"/>
</dbReference>
<keyword evidence="1" id="KW-0238">DNA-binding</keyword>
<dbReference type="Proteomes" id="UP000249229">
    <property type="component" value="Unassembled WGS sequence"/>
</dbReference>
<organism evidence="2 3">
    <name type="scientific">Sphingomonas taxi</name>
    <dbReference type="NCBI Taxonomy" id="1549858"/>
    <lineage>
        <taxon>Bacteria</taxon>
        <taxon>Pseudomonadati</taxon>
        <taxon>Pseudomonadota</taxon>
        <taxon>Alphaproteobacteria</taxon>
        <taxon>Sphingomonadales</taxon>
        <taxon>Sphingomonadaceae</taxon>
        <taxon>Sphingomonas</taxon>
    </lineage>
</organism>
<protein>
    <submittedName>
        <fullName evidence="2">Rrf2 family transcriptional regulator</fullName>
    </submittedName>
</protein>
<gene>
    <name evidence="2" type="ORF">DI544_07915</name>
</gene>
<dbReference type="GO" id="GO:0003700">
    <property type="term" value="F:DNA-binding transcription factor activity"/>
    <property type="evidence" value="ECO:0007669"/>
    <property type="project" value="TreeGrafter"/>
</dbReference>
<evidence type="ECO:0000313" key="2">
    <source>
        <dbReference type="EMBL" id="PZQ60849.1"/>
    </source>
</evidence>
<dbReference type="NCBIfam" id="TIGR00738">
    <property type="entry name" value="rrf2_super"/>
    <property type="match status" value="1"/>
</dbReference>
<dbReference type="InterPro" id="IPR000944">
    <property type="entry name" value="Tscrpt_reg_Rrf2"/>
</dbReference>
<dbReference type="Gene3D" id="1.10.10.10">
    <property type="entry name" value="Winged helix-like DNA-binding domain superfamily/Winged helix DNA-binding domain"/>
    <property type="match status" value="1"/>
</dbReference>
<dbReference type="GO" id="GO:0003677">
    <property type="term" value="F:DNA binding"/>
    <property type="evidence" value="ECO:0007669"/>
    <property type="project" value="UniProtKB-KW"/>
</dbReference>
<dbReference type="PANTHER" id="PTHR33221:SF4">
    <property type="entry name" value="HTH-TYPE TRANSCRIPTIONAL REPRESSOR NSRR"/>
    <property type="match status" value="1"/>
</dbReference>
<dbReference type="InterPro" id="IPR036388">
    <property type="entry name" value="WH-like_DNA-bd_sf"/>
</dbReference>
<dbReference type="SUPFAM" id="SSF46785">
    <property type="entry name" value="Winged helix' DNA-binding domain"/>
    <property type="match status" value="1"/>
</dbReference>
<reference evidence="2 3" key="1">
    <citation type="submission" date="2017-08" db="EMBL/GenBank/DDBJ databases">
        <title>Infants hospitalized years apart are colonized by the same room-sourced microbial strains.</title>
        <authorList>
            <person name="Brooks B."/>
            <person name="Olm M.R."/>
            <person name="Firek B.A."/>
            <person name="Baker R."/>
            <person name="Thomas B.C."/>
            <person name="Morowitz M.J."/>
            <person name="Banfield J.F."/>
        </authorList>
    </citation>
    <scope>NUCLEOTIDE SEQUENCE [LARGE SCALE GENOMIC DNA]</scope>
    <source>
        <strain evidence="2">S2_005_001_R1_22</strain>
    </source>
</reference>
<dbReference type="PROSITE" id="PS51197">
    <property type="entry name" value="HTH_RRF2_2"/>
    <property type="match status" value="1"/>
</dbReference>
<sequence>MQLTRQTDYALRLLIYLAAHERRVSIAEIAAAHGISRTHLMKIAHLLTTRGFVAATRGRGGGIALARPAGTIRVKDVIRATEPPCPLVDCSGCRLARRCRLEPILGAAMAAFWRVLDAYSLADLVDTSVGKDRTAISFAGNGDGSAPMAAGMDG</sequence>
<accession>A0A2W5P9R2</accession>
<comment type="caution">
    <text evidence="2">The sequence shown here is derived from an EMBL/GenBank/DDBJ whole genome shotgun (WGS) entry which is preliminary data.</text>
</comment>
<proteinExistence type="predicted"/>
<dbReference type="InterPro" id="IPR036390">
    <property type="entry name" value="WH_DNA-bd_sf"/>
</dbReference>